<dbReference type="Gene3D" id="2.40.70.10">
    <property type="entry name" value="Acid Proteases"/>
    <property type="match status" value="2"/>
</dbReference>
<reference evidence="6 7" key="1">
    <citation type="journal article" date="2015" name="Proc. Natl. Acad. Sci. U.S.A.">
        <title>The resurrection genome of Boea hygrometrica: A blueprint for survival of dehydration.</title>
        <authorList>
            <person name="Xiao L."/>
            <person name="Yang G."/>
            <person name="Zhang L."/>
            <person name="Yang X."/>
            <person name="Zhao S."/>
            <person name="Ji Z."/>
            <person name="Zhou Q."/>
            <person name="Hu M."/>
            <person name="Wang Y."/>
            <person name="Chen M."/>
            <person name="Xu Y."/>
            <person name="Jin H."/>
            <person name="Xiao X."/>
            <person name="Hu G."/>
            <person name="Bao F."/>
            <person name="Hu Y."/>
            <person name="Wan P."/>
            <person name="Li L."/>
            <person name="Deng X."/>
            <person name="Kuang T."/>
            <person name="Xiang C."/>
            <person name="Zhu J.K."/>
            <person name="Oliver M.J."/>
            <person name="He Y."/>
        </authorList>
    </citation>
    <scope>NUCLEOTIDE SEQUENCE [LARGE SCALE GENOMIC DNA]</scope>
    <source>
        <strain evidence="7">cv. XS01</strain>
    </source>
</reference>
<dbReference type="EMBL" id="KV000871">
    <property type="protein sequence ID" value="KZV39925.1"/>
    <property type="molecule type" value="Genomic_DNA"/>
</dbReference>
<dbReference type="OrthoDB" id="2747330at2759"/>
<name>A0A2Z7C6N7_9LAMI</name>
<sequence>MQMVAVKLVSWRTPLFVILISCFVNNDHALALQGREGARQSLGHYHTIEFSSLLPSSVCNPSKTKGPKQKQPSTLEVVHRHGPCSGQEDAKTTPSLLEVLSHDQSRVDYIQSQLVRTSNRNKPEDKEVDVPAQSGIPLGSNYYIVSLSLGTPKQPLSLALDTVSELTWTRCKPCIVSCNGQQDPIFNPSESRSFSNVSCSSTQCSQLSSVHVGRIISGCGPSDQCVYGILYGSNKTVAAGFLGKETLTLTPGDVIQNFIFGCGRYNEGNLGKTGGVLGLGQSPVSIVTQTSQKYGKYFSYCLPSSPSSTGHLTFGKNLVSRSVEFIPLVKSQHDTPFYFINVTSINLGGRILPIKQETFKSPGTIIDSGTVITRLDPVTYSALRATFTKLMGRRVPRAPSLGIFDTCYDLREVIPASIPAVAFTFDGNVTIDSPNGAYVYDDDTSRLCLAFAANKDARDVSIFGSTQQQSLEVAFDVAGGKIGFGINGCD</sequence>
<dbReference type="FunFam" id="2.40.70.10:FF:000021">
    <property type="entry name" value="Aspartyl protease AED1"/>
    <property type="match status" value="1"/>
</dbReference>
<keyword evidence="7" id="KW-1185">Reference proteome</keyword>
<evidence type="ECO:0000256" key="3">
    <source>
        <dbReference type="SAM" id="MobiDB-lite"/>
    </source>
</evidence>
<evidence type="ECO:0000313" key="7">
    <source>
        <dbReference type="Proteomes" id="UP000250235"/>
    </source>
</evidence>
<dbReference type="GO" id="GO:0006508">
    <property type="term" value="P:proteolysis"/>
    <property type="evidence" value="ECO:0007669"/>
    <property type="project" value="UniProtKB-KW"/>
</dbReference>
<dbReference type="PANTHER" id="PTHR13683:SF750">
    <property type="entry name" value="ASPARTYL PROTEASE AED1"/>
    <property type="match status" value="1"/>
</dbReference>
<feature type="domain" description="Peptidase A1" evidence="5">
    <location>
        <begin position="143"/>
        <end position="485"/>
    </location>
</feature>
<dbReference type="PANTHER" id="PTHR13683">
    <property type="entry name" value="ASPARTYL PROTEASES"/>
    <property type="match status" value="1"/>
</dbReference>
<dbReference type="InterPro" id="IPR033121">
    <property type="entry name" value="PEPTIDASE_A1"/>
</dbReference>
<dbReference type="InterPro" id="IPR032799">
    <property type="entry name" value="TAXi_C"/>
</dbReference>
<feature type="region of interest" description="Disordered" evidence="3">
    <location>
        <begin position="59"/>
        <end position="90"/>
    </location>
</feature>
<evidence type="ECO:0000259" key="5">
    <source>
        <dbReference type="PROSITE" id="PS51767"/>
    </source>
</evidence>
<feature type="active site" evidence="2">
    <location>
        <position position="161"/>
    </location>
</feature>
<evidence type="ECO:0000313" key="6">
    <source>
        <dbReference type="EMBL" id="KZV39925.1"/>
    </source>
</evidence>
<protein>
    <submittedName>
        <fullName evidence="6">Protein ASPARTIC PROTEASE IN GUARD cell 2-like</fullName>
    </submittedName>
</protein>
<accession>A0A2Z7C6N7</accession>
<dbReference type="Proteomes" id="UP000250235">
    <property type="component" value="Unassembled WGS sequence"/>
</dbReference>
<feature type="chain" id="PRO_5016439579" evidence="4">
    <location>
        <begin position="30"/>
        <end position="490"/>
    </location>
</feature>
<gene>
    <name evidence="6" type="ORF">F511_26921</name>
</gene>
<dbReference type="AlphaFoldDB" id="A0A2Z7C6N7"/>
<evidence type="ECO:0000256" key="1">
    <source>
        <dbReference type="ARBA" id="ARBA00007447"/>
    </source>
</evidence>
<dbReference type="PROSITE" id="PS51767">
    <property type="entry name" value="PEPTIDASE_A1"/>
    <property type="match status" value="1"/>
</dbReference>
<feature type="signal peptide" evidence="4">
    <location>
        <begin position="1"/>
        <end position="29"/>
    </location>
</feature>
<comment type="similarity">
    <text evidence="1">Belongs to the peptidase A1 family.</text>
</comment>
<evidence type="ECO:0000256" key="2">
    <source>
        <dbReference type="PIRSR" id="PIRSR601461-1"/>
    </source>
</evidence>
<keyword evidence="4" id="KW-0732">Signal</keyword>
<keyword evidence="6" id="KW-0378">Hydrolase</keyword>
<dbReference type="SUPFAM" id="SSF50630">
    <property type="entry name" value="Acid proteases"/>
    <property type="match status" value="1"/>
</dbReference>
<dbReference type="GO" id="GO:0004190">
    <property type="term" value="F:aspartic-type endopeptidase activity"/>
    <property type="evidence" value="ECO:0007669"/>
    <property type="project" value="InterPro"/>
</dbReference>
<feature type="active site" evidence="2">
    <location>
        <position position="367"/>
    </location>
</feature>
<dbReference type="InterPro" id="IPR021109">
    <property type="entry name" value="Peptidase_aspartic_dom_sf"/>
</dbReference>
<keyword evidence="6" id="KW-0645">Protease</keyword>
<proteinExistence type="inferred from homology"/>
<dbReference type="InterPro" id="IPR032861">
    <property type="entry name" value="TAXi_N"/>
</dbReference>
<dbReference type="Pfam" id="PF14543">
    <property type="entry name" value="TAXi_N"/>
    <property type="match status" value="1"/>
</dbReference>
<dbReference type="Pfam" id="PF14541">
    <property type="entry name" value="TAXi_C"/>
    <property type="match status" value="1"/>
</dbReference>
<dbReference type="InterPro" id="IPR001461">
    <property type="entry name" value="Aspartic_peptidase_A1"/>
</dbReference>
<evidence type="ECO:0000256" key="4">
    <source>
        <dbReference type="SAM" id="SignalP"/>
    </source>
</evidence>
<organism evidence="6 7">
    <name type="scientific">Dorcoceras hygrometricum</name>
    <dbReference type="NCBI Taxonomy" id="472368"/>
    <lineage>
        <taxon>Eukaryota</taxon>
        <taxon>Viridiplantae</taxon>
        <taxon>Streptophyta</taxon>
        <taxon>Embryophyta</taxon>
        <taxon>Tracheophyta</taxon>
        <taxon>Spermatophyta</taxon>
        <taxon>Magnoliopsida</taxon>
        <taxon>eudicotyledons</taxon>
        <taxon>Gunneridae</taxon>
        <taxon>Pentapetalae</taxon>
        <taxon>asterids</taxon>
        <taxon>lamiids</taxon>
        <taxon>Lamiales</taxon>
        <taxon>Gesneriaceae</taxon>
        <taxon>Didymocarpoideae</taxon>
        <taxon>Trichosporeae</taxon>
        <taxon>Loxocarpinae</taxon>
        <taxon>Dorcoceras</taxon>
    </lineage>
</organism>